<dbReference type="Pfam" id="PF13416">
    <property type="entry name" value="SBP_bac_8"/>
    <property type="match status" value="1"/>
</dbReference>
<dbReference type="InterPro" id="IPR006311">
    <property type="entry name" value="TAT_signal"/>
</dbReference>
<dbReference type="PROSITE" id="PS51318">
    <property type="entry name" value="TAT"/>
    <property type="match status" value="1"/>
</dbReference>
<dbReference type="PANTHER" id="PTHR43649:SF11">
    <property type="entry name" value="ABC TRANSPORTER SUBSTRATE-BINDING PROTEIN YESO-RELATED"/>
    <property type="match status" value="1"/>
</dbReference>
<organism evidence="1 2">
    <name type="scientific">Reticulibacter mediterranei</name>
    <dbReference type="NCBI Taxonomy" id="2778369"/>
    <lineage>
        <taxon>Bacteria</taxon>
        <taxon>Bacillati</taxon>
        <taxon>Chloroflexota</taxon>
        <taxon>Ktedonobacteria</taxon>
        <taxon>Ktedonobacterales</taxon>
        <taxon>Reticulibacteraceae</taxon>
        <taxon>Reticulibacter</taxon>
    </lineage>
</organism>
<dbReference type="SUPFAM" id="SSF53850">
    <property type="entry name" value="Periplasmic binding protein-like II"/>
    <property type="match status" value="1"/>
</dbReference>
<dbReference type="GO" id="GO:0005524">
    <property type="term" value="F:ATP binding"/>
    <property type="evidence" value="ECO:0007669"/>
    <property type="project" value="UniProtKB-KW"/>
</dbReference>
<dbReference type="Gene3D" id="3.40.190.10">
    <property type="entry name" value="Periplasmic binding protein-like II"/>
    <property type="match status" value="2"/>
</dbReference>
<keyword evidence="1" id="KW-0067">ATP-binding</keyword>
<dbReference type="PANTHER" id="PTHR43649">
    <property type="entry name" value="ARABINOSE-BINDING PROTEIN-RELATED"/>
    <property type="match status" value="1"/>
</dbReference>
<reference evidence="1" key="1">
    <citation type="submission" date="2020-10" db="EMBL/GenBank/DDBJ databases">
        <title>Taxonomic study of unclassified bacteria belonging to the class Ktedonobacteria.</title>
        <authorList>
            <person name="Yabe S."/>
            <person name="Wang C.M."/>
            <person name="Zheng Y."/>
            <person name="Sakai Y."/>
            <person name="Cavaletti L."/>
            <person name="Monciardini P."/>
            <person name="Donadio S."/>
        </authorList>
    </citation>
    <scope>NUCLEOTIDE SEQUENCE</scope>
    <source>
        <strain evidence="1">ID150040</strain>
    </source>
</reference>
<evidence type="ECO:0000313" key="2">
    <source>
        <dbReference type="Proteomes" id="UP000597444"/>
    </source>
</evidence>
<dbReference type="EMBL" id="BNJK01000001">
    <property type="protein sequence ID" value="GHO94522.1"/>
    <property type="molecule type" value="Genomic_DNA"/>
</dbReference>
<sequence>MSTTRRHFIKQGLTGLAGLSLLGLAGCGTDNANATIGTNQAEPDSGTLSMLFWGSATRDQLTRATFDLFNKQNPNYKITSQYFAFNDYFNKLDALVASGKAPDLIQMDMRYIAGYVRKRELMDLTEIIYNQTLDMSDFDPLLLSSSKVNNTVYGIPLGGNYQSCFYNAEYLDKAGMPLPESWTWDSFMTYTTELTKALGGTAYATQDISVDITSFELFLRQHGHEMYTRDGQVNFTQEEAGDWFNYWSKMRDARACLPYSLQKNLDVSGSTQDNSVVQGKAAFMFTLSNLYESSQKAAFAISPQRRLGLTTPPTGGTGSSPAMYLKTSQLLSIYADTKYPQTSIKYANFIINDSNAIKTLGIERGIPGSAKGLNLLRPKMTDIQLKVVDYIARVSASNLTAVKTVLDPPGASKVQDLLKSIGNEVAAGSRTVSDGAQALYTGAKKVSAG</sequence>
<keyword evidence="1" id="KW-0547">Nucleotide-binding</keyword>
<dbReference type="Proteomes" id="UP000597444">
    <property type="component" value="Unassembled WGS sequence"/>
</dbReference>
<name>A0A8J3N1T1_9CHLR</name>
<proteinExistence type="predicted"/>
<comment type="caution">
    <text evidence="1">The sequence shown here is derived from an EMBL/GenBank/DDBJ whole genome shotgun (WGS) entry which is preliminary data.</text>
</comment>
<evidence type="ECO:0000313" key="1">
    <source>
        <dbReference type="EMBL" id="GHO94522.1"/>
    </source>
</evidence>
<dbReference type="PROSITE" id="PS51257">
    <property type="entry name" value="PROKAR_LIPOPROTEIN"/>
    <property type="match status" value="1"/>
</dbReference>
<dbReference type="RefSeq" id="WP_220205255.1">
    <property type="nucleotide sequence ID" value="NZ_BNJK01000001.1"/>
</dbReference>
<gene>
    <name evidence="1" type="ORF">KSF_045700</name>
</gene>
<protein>
    <submittedName>
        <fullName evidence="1">ABC transporter ATP-binding protein</fullName>
    </submittedName>
</protein>
<keyword evidence="2" id="KW-1185">Reference proteome</keyword>
<dbReference type="AlphaFoldDB" id="A0A8J3N1T1"/>
<dbReference type="InterPro" id="IPR006059">
    <property type="entry name" value="SBP"/>
</dbReference>
<accession>A0A8J3N1T1</accession>
<dbReference type="InterPro" id="IPR050490">
    <property type="entry name" value="Bact_solute-bd_prot1"/>
</dbReference>